<dbReference type="OrthoDB" id="5483897at2"/>
<dbReference type="PROSITE" id="PS00455">
    <property type="entry name" value="AMP_BINDING"/>
    <property type="match status" value="1"/>
</dbReference>
<evidence type="ECO:0000259" key="5">
    <source>
        <dbReference type="Pfam" id="PF00501"/>
    </source>
</evidence>
<dbReference type="InterPro" id="IPR042099">
    <property type="entry name" value="ANL_N_sf"/>
</dbReference>
<keyword evidence="3" id="KW-0276">Fatty acid metabolism</keyword>
<protein>
    <submittedName>
        <fullName evidence="7">Fatty acid--CoA ligase</fullName>
    </submittedName>
</protein>
<reference evidence="8" key="1">
    <citation type="submission" date="2017-11" db="EMBL/GenBank/DDBJ databases">
        <authorList>
            <person name="Watanabe M."/>
            <person name="Kojima H."/>
        </authorList>
    </citation>
    <scope>NUCLEOTIDE SEQUENCE [LARGE SCALE GENOMIC DNA]</scope>
    <source>
        <strain evidence="8">Tokyo 01</strain>
    </source>
</reference>
<evidence type="ECO:0000313" key="7">
    <source>
        <dbReference type="EMBL" id="GBC63972.1"/>
    </source>
</evidence>
<dbReference type="NCBIfam" id="NF004837">
    <property type="entry name" value="PRK06187.1"/>
    <property type="match status" value="1"/>
</dbReference>
<dbReference type="GO" id="GO:0006631">
    <property type="term" value="P:fatty acid metabolic process"/>
    <property type="evidence" value="ECO:0007669"/>
    <property type="project" value="UniProtKB-KW"/>
</dbReference>
<organism evidence="7 8">
    <name type="scientific">Desulfonema ishimotonii</name>
    <dbReference type="NCBI Taxonomy" id="45657"/>
    <lineage>
        <taxon>Bacteria</taxon>
        <taxon>Pseudomonadati</taxon>
        <taxon>Thermodesulfobacteriota</taxon>
        <taxon>Desulfobacteria</taxon>
        <taxon>Desulfobacterales</taxon>
        <taxon>Desulfococcaceae</taxon>
        <taxon>Desulfonema</taxon>
    </lineage>
</organism>
<gene>
    <name evidence="7" type="ORF">DENIS_4972</name>
</gene>
<name>A0A401G406_9BACT</name>
<dbReference type="Proteomes" id="UP000288096">
    <property type="component" value="Unassembled WGS sequence"/>
</dbReference>
<keyword evidence="2 7" id="KW-0436">Ligase</keyword>
<dbReference type="PANTHER" id="PTHR43859">
    <property type="entry name" value="ACYL-ACTIVATING ENZYME"/>
    <property type="match status" value="1"/>
</dbReference>
<keyword evidence="8" id="KW-1185">Reference proteome</keyword>
<dbReference type="Gene3D" id="3.30.300.30">
    <property type="match status" value="1"/>
</dbReference>
<evidence type="ECO:0000256" key="2">
    <source>
        <dbReference type="ARBA" id="ARBA00022598"/>
    </source>
</evidence>
<dbReference type="AlphaFoldDB" id="A0A401G406"/>
<dbReference type="Pfam" id="PF13193">
    <property type="entry name" value="AMP-binding_C"/>
    <property type="match status" value="1"/>
</dbReference>
<dbReference type="PANTHER" id="PTHR43859:SF4">
    <property type="entry name" value="BUTANOATE--COA LIGASE AAE1-RELATED"/>
    <property type="match status" value="1"/>
</dbReference>
<reference evidence="8" key="2">
    <citation type="submission" date="2019-01" db="EMBL/GenBank/DDBJ databases">
        <title>Genome sequence of Desulfonema ishimotonii strain Tokyo 01.</title>
        <authorList>
            <person name="Fukui M."/>
        </authorList>
    </citation>
    <scope>NUCLEOTIDE SEQUENCE [LARGE SCALE GENOMIC DNA]</scope>
    <source>
        <strain evidence="8">Tokyo 01</strain>
    </source>
</reference>
<feature type="domain" description="AMP-dependent synthetase/ligase" evidence="5">
    <location>
        <begin position="31"/>
        <end position="404"/>
    </location>
</feature>
<dbReference type="Gene3D" id="3.40.50.12780">
    <property type="entry name" value="N-terminal domain of ligase-like"/>
    <property type="match status" value="1"/>
</dbReference>
<dbReference type="RefSeq" id="WP_124330983.1">
    <property type="nucleotide sequence ID" value="NZ_BEXT01000001.1"/>
</dbReference>
<comment type="similarity">
    <text evidence="1">Belongs to the ATP-dependent AMP-binding enzyme family.</text>
</comment>
<evidence type="ECO:0000256" key="4">
    <source>
        <dbReference type="ARBA" id="ARBA00023098"/>
    </source>
</evidence>
<evidence type="ECO:0000256" key="1">
    <source>
        <dbReference type="ARBA" id="ARBA00006432"/>
    </source>
</evidence>
<proteinExistence type="inferred from homology"/>
<dbReference type="InterPro" id="IPR025110">
    <property type="entry name" value="AMP-bd_C"/>
</dbReference>
<evidence type="ECO:0000256" key="3">
    <source>
        <dbReference type="ARBA" id="ARBA00022832"/>
    </source>
</evidence>
<accession>A0A401G406</accession>
<sequence>MTVRKIERAPLAYDYPLLIKNLLRPPLRYSPQQEIVYKDIIRYNYLTLEKRIARLANLLKDIGIKQGETVGIMDWDSHRYLESFFAVPMMGCVLHTVNFRRSPENLAYTINHAENRVLLINEGLLPLFESVKDQLKTVRKLILLTDDGTRAAAAPEIAGEYEALLSQSDDRYDFPDFDEDAMATILYTTGSTGTPKGVCFSHRQLVMHTYGLMAGFSAYQTRPMVNAGDVYMPLTPMFHVHAWGLPYLFTLMGGKQVYPGKYDPETILNLIATEQVTFSHCVPTLLHTLVNCPTIKEMDMSAWKVIIGGAALSGDLCRAGLERGINLFSAYGMSETGPLLAAAILKPEMEAWDTERQIEKRCRTGLPASMVDLEIVDITGKPIPHDGKSIGEVIVRAPWLSQGYAKDPLKSADLWADGWLHTGDIGFIDPDGYLQVTDRLRDAIKTGGEWIASMELEDIIREHEAVSEAAVTAVPDEKWGEKPLAIVVLRDGYKGKVQEEDIRQFCMKYVATGALPRHGVPEKIAIVDTIPTTSVGKISKKQLKQNLPFNLEDGP</sequence>
<evidence type="ECO:0000259" key="6">
    <source>
        <dbReference type="Pfam" id="PF13193"/>
    </source>
</evidence>
<feature type="domain" description="AMP-binding enzyme C-terminal" evidence="6">
    <location>
        <begin position="455"/>
        <end position="537"/>
    </location>
</feature>
<dbReference type="InterPro" id="IPR000873">
    <property type="entry name" value="AMP-dep_synth/lig_dom"/>
</dbReference>
<dbReference type="InterPro" id="IPR045851">
    <property type="entry name" value="AMP-bd_C_sf"/>
</dbReference>
<dbReference type="EMBL" id="BEXT01000001">
    <property type="protein sequence ID" value="GBC63972.1"/>
    <property type="molecule type" value="Genomic_DNA"/>
</dbReference>
<dbReference type="Pfam" id="PF00501">
    <property type="entry name" value="AMP-binding"/>
    <property type="match status" value="1"/>
</dbReference>
<comment type="caution">
    <text evidence="7">The sequence shown here is derived from an EMBL/GenBank/DDBJ whole genome shotgun (WGS) entry which is preliminary data.</text>
</comment>
<dbReference type="InterPro" id="IPR020845">
    <property type="entry name" value="AMP-binding_CS"/>
</dbReference>
<dbReference type="GO" id="GO:0016874">
    <property type="term" value="F:ligase activity"/>
    <property type="evidence" value="ECO:0007669"/>
    <property type="project" value="UniProtKB-KW"/>
</dbReference>
<evidence type="ECO:0000313" key="8">
    <source>
        <dbReference type="Proteomes" id="UP000288096"/>
    </source>
</evidence>
<keyword evidence="4" id="KW-0443">Lipid metabolism</keyword>
<dbReference type="SUPFAM" id="SSF56801">
    <property type="entry name" value="Acetyl-CoA synthetase-like"/>
    <property type="match status" value="1"/>
</dbReference>